<evidence type="ECO:0000313" key="2">
    <source>
        <dbReference type="EMBL" id="WFC98373.1"/>
    </source>
</evidence>
<feature type="region of interest" description="Disordered" evidence="1">
    <location>
        <begin position="1"/>
        <end position="26"/>
    </location>
</feature>
<gene>
    <name evidence="2" type="ORF">MYAM1_001100</name>
</gene>
<dbReference type="EMBL" id="CP119943">
    <property type="protein sequence ID" value="WFC98373.1"/>
    <property type="molecule type" value="Genomic_DNA"/>
</dbReference>
<organism evidence="2 3">
    <name type="scientific">Malassezia yamatoensis</name>
    <dbReference type="NCBI Taxonomy" id="253288"/>
    <lineage>
        <taxon>Eukaryota</taxon>
        <taxon>Fungi</taxon>
        <taxon>Dikarya</taxon>
        <taxon>Basidiomycota</taxon>
        <taxon>Ustilaginomycotina</taxon>
        <taxon>Malasseziomycetes</taxon>
        <taxon>Malasseziales</taxon>
        <taxon>Malasseziaceae</taxon>
        <taxon>Malassezia</taxon>
    </lineage>
</organism>
<dbReference type="Proteomes" id="UP001219567">
    <property type="component" value="Chromosome 1"/>
</dbReference>
<accession>A0AAJ5YPW0</accession>
<proteinExistence type="predicted"/>
<reference evidence="2 3" key="1">
    <citation type="submission" date="2023-03" db="EMBL/GenBank/DDBJ databases">
        <title>Mating type loci evolution in Malassezia.</title>
        <authorList>
            <person name="Coelho M.A."/>
        </authorList>
    </citation>
    <scope>NUCLEOTIDE SEQUENCE [LARGE SCALE GENOMIC DNA]</scope>
    <source>
        <strain evidence="2 3">CBS 9725</strain>
    </source>
</reference>
<evidence type="ECO:0000256" key="1">
    <source>
        <dbReference type="SAM" id="MobiDB-lite"/>
    </source>
</evidence>
<dbReference type="AlphaFoldDB" id="A0AAJ5YPW0"/>
<keyword evidence="3" id="KW-1185">Reference proteome</keyword>
<evidence type="ECO:0000313" key="3">
    <source>
        <dbReference type="Proteomes" id="UP001219567"/>
    </source>
</evidence>
<protein>
    <submittedName>
        <fullName evidence="2">Uncharacterized protein</fullName>
    </submittedName>
</protein>
<sequence>MSGAQLKMKPDNPKSAPKARSVIPPKLPGILRKNHKALFAGLREIATETHTLHRLWYKNHLQFRHMVWWRKLHGVRQMGMYIATGPLHDTVPSAGNLSESTRAHATESGEVILDEDAHILGAQFLSSLALAYTTLWGQSTEDWARVPIEPF</sequence>
<name>A0AAJ5YPW0_9BASI</name>